<keyword evidence="5" id="KW-1185">Reference proteome</keyword>
<evidence type="ECO:0000259" key="3">
    <source>
        <dbReference type="Pfam" id="PF16655"/>
    </source>
</evidence>
<dbReference type="Gene3D" id="3.60.21.70">
    <property type="entry name" value="PhoD-like phosphatase"/>
    <property type="match status" value="1"/>
</dbReference>
<sequence>MAESLTRRRLLGAAGATGAWLAWAAAGNSAHAVWAKPRFTVNPFTLGVASGEPCPDGVVLWTRLAPDPLAADGAGGMPAQVVQVQWQVATDPAFSHVVATGTERATPELGHSVHAEVTGLSPDREYFYRFRVGADTSAVGRTKTTPVAPGGSRLKFALACCQNYAAGYYTAYEHLAQQDIDLVVFVGDYIYEGPGQGTIGRPHQPPREIFTLADYRIRYAQYKSDPALQAAHARAPWLVVFDDHEVDNNWTGDLPSDDQTVEDFLRRRALAFQAYYESMPLRPFSAPVGDDIQIYRRSTWGGLATFHVVDTRQYRDPYACGGADFSTCPEAFDPARTMLGFPQEAWLADGFRQSRTRWDFVAQQGAFVRRWVDQNGVLMLKMDAWDGYVGSQQRVTQAWVDAGVRNPVVLSGDIHAHWASDLKLDYDTAGAPLVGSELIATSISSGGTGRDHVPGVHPTFADNPHLRFYTNLRGYITVTVTPEQLQADYQCVRDVMVPGAEVFRRASFVIDDGVRGMRQIYDGPPAAAPARELTEAERRKAIDELIAWESGDEQEGV</sequence>
<dbReference type="InterPro" id="IPR032093">
    <property type="entry name" value="PhoD_N"/>
</dbReference>
<dbReference type="PANTHER" id="PTHR43606">
    <property type="entry name" value="PHOSPHATASE, PUTATIVE (AFU_ORTHOLOGUE AFUA_6G08710)-RELATED"/>
    <property type="match status" value="1"/>
</dbReference>
<evidence type="ECO:0000313" key="4">
    <source>
        <dbReference type="EMBL" id="SED67986.1"/>
    </source>
</evidence>
<keyword evidence="1" id="KW-0732">Signal</keyword>
<dbReference type="Pfam" id="PF16655">
    <property type="entry name" value="PhoD_N"/>
    <property type="match status" value="1"/>
</dbReference>
<dbReference type="OrthoDB" id="327733at2"/>
<dbReference type="PANTHER" id="PTHR43606:SF2">
    <property type="entry name" value="ALKALINE PHOSPHATASE FAMILY PROTEIN (AFU_ORTHOLOGUE AFUA_5G03860)"/>
    <property type="match status" value="1"/>
</dbReference>
<dbReference type="EMBL" id="FNUC01000001">
    <property type="protein sequence ID" value="SED67986.1"/>
    <property type="molecule type" value="Genomic_DNA"/>
</dbReference>
<reference evidence="5" key="1">
    <citation type="submission" date="2016-10" db="EMBL/GenBank/DDBJ databases">
        <authorList>
            <person name="Varghese N."/>
            <person name="Submissions S."/>
        </authorList>
    </citation>
    <scope>NUCLEOTIDE SEQUENCE [LARGE SCALE GENOMIC DNA]</scope>
    <source>
        <strain evidence="5">DSM 45237</strain>
    </source>
</reference>
<dbReference type="SUPFAM" id="SSF56300">
    <property type="entry name" value="Metallo-dependent phosphatases"/>
    <property type="match status" value="1"/>
</dbReference>
<feature type="domain" description="PhoD-like phosphatase metallophosphatase" evidence="2">
    <location>
        <begin position="156"/>
        <end position="489"/>
    </location>
</feature>
<dbReference type="CDD" id="cd07389">
    <property type="entry name" value="MPP_PhoD"/>
    <property type="match status" value="1"/>
</dbReference>
<dbReference type="AlphaFoldDB" id="A0A1H5CMU8"/>
<dbReference type="RefSeq" id="WP_069111253.1">
    <property type="nucleotide sequence ID" value="NZ_FNUC01000001.1"/>
</dbReference>
<evidence type="ECO:0000256" key="1">
    <source>
        <dbReference type="SAM" id="SignalP"/>
    </source>
</evidence>
<protein>
    <submittedName>
        <fullName evidence="4">Alkaline phosphatase D</fullName>
    </submittedName>
</protein>
<feature type="domain" description="Phospholipase D N-terminal" evidence="3">
    <location>
        <begin position="46"/>
        <end position="144"/>
    </location>
</feature>
<feature type="chain" id="PRO_5038708395" evidence="1">
    <location>
        <begin position="25"/>
        <end position="557"/>
    </location>
</feature>
<evidence type="ECO:0000259" key="2">
    <source>
        <dbReference type="Pfam" id="PF09423"/>
    </source>
</evidence>
<dbReference type="PROSITE" id="PS51318">
    <property type="entry name" value="TAT"/>
    <property type="match status" value="1"/>
</dbReference>
<dbReference type="InterPro" id="IPR029052">
    <property type="entry name" value="Metallo-depent_PP-like"/>
</dbReference>
<feature type="signal peptide" evidence="1">
    <location>
        <begin position="1"/>
        <end position="24"/>
    </location>
</feature>
<dbReference type="STRING" id="561176.SAMN04488561_0247"/>
<gene>
    <name evidence="4" type="ORF">SAMN04488561_0247</name>
</gene>
<name>A0A1H5CMU8_9ACTN</name>
<dbReference type="InterPro" id="IPR052900">
    <property type="entry name" value="Phospholipid_Metab_Enz"/>
</dbReference>
<dbReference type="InterPro" id="IPR018946">
    <property type="entry name" value="PhoD-like_MPP"/>
</dbReference>
<evidence type="ECO:0000313" key="5">
    <source>
        <dbReference type="Proteomes" id="UP000181980"/>
    </source>
</evidence>
<dbReference type="InterPro" id="IPR038607">
    <property type="entry name" value="PhoD-like_sf"/>
</dbReference>
<dbReference type="Proteomes" id="UP000181980">
    <property type="component" value="Unassembled WGS sequence"/>
</dbReference>
<accession>A0A1H5CMU8</accession>
<dbReference type="Pfam" id="PF09423">
    <property type="entry name" value="PhoD"/>
    <property type="match status" value="1"/>
</dbReference>
<organism evidence="4 5">
    <name type="scientific">Jiangella alba</name>
    <dbReference type="NCBI Taxonomy" id="561176"/>
    <lineage>
        <taxon>Bacteria</taxon>
        <taxon>Bacillati</taxon>
        <taxon>Actinomycetota</taxon>
        <taxon>Actinomycetes</taxon>
        <taxon>Jiangellales</taxon>
        <taxon>Jiangellaceae</taxon>
        <taxon>Jiangella</taxon>
    </lineage>
</organism>
<dbReference type="InterPro" id="IPR006311">
    <property type="entry name" value="TAT_signal"/>
</dbReference>
<dbReference type="Gene3D" id="2.60.40.380">
    <property type="entry name" value="Purple acid phosphatase-like, N-terminal"/>
    <property type="match status" value="1"/>
</dbReference>
<proteinExistence type="predicted"/>